<evidence type="ECO:0000313" key="3">
    <source>
        <dbReference type="Proteomes" id="UP000824120"/>
    </source>
</evidence>
<name>A0A9J5YQ38_SOLCO</name>
<evidence type="ECO:0000256" key="1">
    <source>
        <dbReference type="SAM" id="MobiDB-lite"/>
    </source>
</evidence>
<protein>
    <submittedName>
        <fullName evidence="2">Uncharacterized protein</fullName>
    </submittedName>
</protein>
<comment type="caution">
    <text evidence="2">The sequence shown here is derived from an EMBL/GenBank/DDBJ whole genome shotgun (WGS) entry which is preliminary data.</text>
</comment>
<gene>
    <name evidence="2" type="ORF">H5410_032360</name>
</gene>
<sequence length="62" mass="7363">MQVHEMLKGTRSILERKKTFQHTNRQDDISQKVNLLLDMPSPKCKDDPNYQQSQAELEKYND</sequence>
<evidence type="ECO:0000313" key="2">
    <source>
        <dbReference type="EMBL" id="KAG5600990.1"/>
    </source>
</evidence>
<dbReference type="EMBL" id="JACXVP010000006">
    <property type="protein sequence ID" value="KAG5600990.1"/>
    <property type="molecule type" value="Genomic_DNA"/>
</dbReference>
<reference evidence="2 3" key="1">
    <citation type="submission" date="2020-09" db="EMBL/GenBank/DDBJ databases">
        <title>De no assembly of potato wild relative species, Solanum commersonii.</title>
        <authorList>
            <person name="Cho K."/>
        </authorList>
    </citation>
    <scope>NUCLEOTIDE SEQUENCE [LARGE SCALE GENOMIC DNA]</scope>
    <source>
        <strain evidence="2">LZ3.2</strain>
        <tissue evidence="2">Leaf</tissue>
    </source>
</reference>
<proteinExistence type="predicted"/>
<accession>A0A9J5YQ38</accession>
<keyword evidence="3" id="KW-1185">Reference proteome</keyword>
<dbReference type="AlphaFoldDB" id="A0A9J5YQ38"/>
<organism evidence="2 3">
    <name type="scientific">Solanum commersonii</name>
    <name type="common">Commerson's wild potato</name>
    <name type="synonym">Commerson's nightshade</name>
    <dbReference type="NCBI Taxonomy" id="4109"/>
    <lineage>
        <taxon>Eukaryota</taxon>
        <taxon>Viridiplantae</taxon>
        <taxon>Streptophyta</taxon>
        <taxon>Embryophyta</taxon>
        <taxon>Tracheophyta</taxon>
        <taxon>Spermatophyta</taxon>
        <taxon>Magnoliopsida</taxon>
        <taxon>eudicotyledons</taxon>
        <taxon>Gunneridae</taxon>
        <taxon>Pentapetalae</taxon>
        <taxon>asterids</taxon>
        <taxon>lamiids</taxon>
        <taxon>Solanales</taxon>
        <taxon>Solanaceae</taxon>
        <taxon>Solanoideae</taxon>
        <taxon>Solaneae</taxon>
        <taxon>Solanum</taxon>
    </lineage>
</organism>
<feature type="region of interest" description="Disordered" evidence="1">
    <location>
        <begin position="38"/>
        <end position="62"/>
    </location>
</feature>
<dbReference type="Proteomes" id="UP000824120">
    <property type="component" value="Chromosome 6"/>
</dbReference>